<feature type="domain" description="FAD-binding" evidence="6">
    <location>
        <begin position="63"/>
        <end position="444"/>
    </location>
</feature>
<dbReference type="EMBL" id="JAUJFL010000007">
    <property type="protein sequence ID" value="KAK2599701.1"/>
    <property type="molecule type" value="Genomic_DNA"/>
</dbReference>
<evidence type="ECO:0000256" key="2">
    <source>
        <dbReference type="ARBA" id="ARBA00022630"/>
    </source>
</evidence>
<proteinExistence type="predicted"/>
<dbReference type="AlphaFoldDB" id="A0AAD9S6A6"/>
<comment type="caution">
    <text evidence="7">The sequence shown here is derived from an EMBL/GenBank/DDBJ whole genome shotgun (WGS) entry which is preliminary data.</text>
</comment>
<dbReference type="SUPFAM" id="SSF51905">
    <property type="entry name" value="FAD/NAD(P)-binding domain"/>
    <property type="match status" value="1"/>
</dbReference>
<name>A0AAD9S6A6_PHOAM</name>
<dbReference type="PRINTS" id="PR00420">
    <property type="entry name" value="RNGMNOXGNASE"/>
</dbReference>
<comment type="cofactor">
    <cofactor evidence="1">
        <name>FAD</name>
        <dbReference type="ChEBI" id="CHEBI:57692"/>
    </cofactor>
</comment>
<sequence length="479" mass="52782">MVNYKSQSSRDSILSLSIARDVGGVSHLDSQERFYIAGKDSSHIVRKSASSNMAQSRDTHSFKVIIIGAGLSGSLLANGLIHASIPVTVYERSEENFSSGGYQIHLGESALIGLRACMSEAEIASVVAKFGRAGGRKGQAAMLRHKDFSLLLDLKAFPDYTKSAPIKRGILRDALAAPLAQAGVVRYEKRFVRYEIFDKGGQERVRVVFDDGSTDECDLLVGADGSSSKVNQQLGLNNLTEIKTHVQLLIKQELPTETLLTLGREFTSGPVLAFADNKTFYFSAYVPEGGDKSSFDEFSSCSVGGAFPTETAPADLKDRSPAEKWNFVSKGFAEWAPQFHQALEVVRHSDFMVYPARTSSRPTKDWRQKVKSEHDPTKGTPRVWLLGDAMHAMFPYSTLLTTWTQRGQGGNQSMRDAAMALPLLVQLAERARSGELSDKYVEDACETFEDEMIPRTFEWVQKSGGKETIQFCETRASLT</sequence>
<keyword evidence="8" id="KW-1185">Reference proteome</keyword>
<dbReference type="Pfam" id="PF01494">
    <property type="entry name" value="FAD_binding_3"/>
    <property type="match status" value="1"/>
</dbReference>
<keyword evidence="3" id="KW-0274">FAD</keyword>
<dbReference type="GO" id="GO:0071949">
    <property type="term" value="F:FAD binding"/>
    <property type="evidence" value="ECO:0007669"/>
    <property type="project" value="InterPro"/>
</dbReference>
<evidence type="ECO:0000256" key="5">
    <source>
        <dbReference type="ARBA" id="ARBA00023033"/>
    </source>
</evidence>
<dbReference type="InterPro" id="IPR002938">
    <property type="entry name" value="FAD-bd"/>
</dbReference>
<evidence type="ECO:0000259" key="6">
    <source>
        <dbReference type="Pfam" id="PF01494"/>
    </source>
</evidence>
<dbReference type="PANTHER" id="PTHR47178">
    <property type="entry name" value="MONOOXYGENASE, FAD-BINDING"/>
    <property type="match status" value="1"/>
</dbReference>
<dbReference type="InterPro" id="IPR036188">
    <property type="entry name" value="FAD/NAD-bd_sf"/>
</dbReference>
<protein>
    <recommendedName>
        <fullName evidence="6">FAD-binding domain-containing protein</fullName>
    </recommendedName>
</protein>
<evidence type="ECO:0000256" key="1">
    <source>
        <dbReference type="ARBA" id="ARBA00001974"/>
    </source>
</evidence>
<evidence type="ECO:0000313" key="8">
    <source>
        <dbReference type="Proteomes" id="UP001265746"/>
    </source>
</evidence>
<keyword evidence="5" id="KW-0503">Monooxygenase</keyword>
<gene>
    <name evidence="7" type="ORF">N8I77_011433</name>
</gene>
<dbReference type="Gene3D" id="3.50.50.60">
    <property type="entry name" value="FAD/NAD(P)-binding domain"/>
    <property type="match status" value="1"/>
</dbReference>
<dbReference type="GO" id="GO:0004497">
    <property type="term" value="F:monooxygenase activity"/>
    <property type="evidence" value="ECO:0007669"/>
    <property type="project" value="UniProtKB-KW"/>
</dbReference>
<dbReference type="Proteomes" id="UP001265746">
    <property type="component" value="Unassembled WGS sequence"/>
</dbReference>
<organism evidence="7 8">
    <name type="scientific">Phomopsis amygdali</name>
    <name type="common">Fusicoccum amygdali</name>
    <dbReference type="NCBI Taxonomy" id="1214568"/>
    <lineage>
        <taxon>Eukaryota</taxon>
        <taxon>Fungi</taxon>
        <taxon>Dikarya</taxon>
        <taxon>Ascomycota</taxon>
        <taxon>Pezizomycotina</taxon>
        <taxon>Sordariomycetes</taxon>
        <taxon>Sordariomycetidae</taxon>
        <taxon>Diaporthales</taxon>
        <taxon>Diaporthaceae</taxon>
        <taxon>Diaporthe</taxon>
    </lineage>
</organism>
<keyword evidence="2" id="KW-0285">Flavoprotein</keyword>
<reference evidence="7" key="1">
    <citation type="submission" date="2023-06" db="EMBL/GenBank/DDBJ databases">
        <authorList>
            <person name="Noh H."/>
        </authorList>
    </citation>
    <scope>NUCLEOTIDE SEQUENCE</scope>
    <source>
        <strain evidence="7">DUCC20226</strain>
    </source>
</reference>
<dbReference type="PANTHER" id="PTHR47178:SF5">
    <property type="entry name" value="FAD-BINDING DOMAIN-CONTAINING PROTEIN"/>
    <property type="match status" value="1"/>
</dbReference>
<keyword evidence="4" id="KW-0560">Oxidoreductase</keyword>
<evidence type="ECO:0000256" key="3">
    <source>
        <dbReference type="ARBA" id="ARBA00022827"/>
    </source>
</evidence>
<evidence type="ECO:0000256" key="4">
    <source>
        <dbReference type="ARBA" id="ARBA00023002"/>
    </source>
</evidence>
<evidence type="ECO:0000313" key="7">
    <source>
        <dbReference type="EMBL" id="KAK2599701.1"/>
    </source>
</evidence>
<accession>A0AAD9S6A6</accession>